<keyword evidence="4" id="KW-0520">NAD</keyword>
<dbReference type="Pfam" id="PF00465">
    <property type="entry name" value="Fe-ADH"/>
    <property type="match status" value="1"/>
</dbReference>
<dbReference type="Pfam" id="PF25137">
    <property type="entry name" value="ADH_Fe_C"/>
    <property type="match status" value="2"/>
</dbReference>
<dbReference type="InterPro" id="IPR003033">
    <property type="entry name" value="SCP2_sterol-bd_dom"/>
</dbReference>
<dbReference type="PROSITE" id="PS00913">
    <property type="entry name" value="ADH_IRON_1"/>
    <property type="match status" value="1"/>
</dbReference>
<evidence type="ECO:0000256" key="2">
    <source>
        <dbReference type="ARBA" id="ARBA00007358"/>
    </source>
</evidence>
<dbReference type="CDD" id="cd14865">
    <property type="entry name" value="Fe-ADH-like"/>
    <property type="match status" value="1"/>
</dbReference>
<dbReference type="GO" id="GO:0050093">
    <property type="term" value="F:methanol dehydrogenase (NAD+) activity"/>
    <property type="evidence" value="ECO:0007669"/>
    <property type="project" value="UniProtKB-EC"/>
</dbReference>
<accession>A0A1W1HCM4</accession>
<dbReference type="PANTHER" id="PTHR11496">
    <property type="entry name" value="ALCOHOL DEHYDROGENASE"/>
    <property type="match status" value="1"/>
</dbReference>
<gene>
    <name evidence="8" type="ORF">MTBBW1_2140004</name>
</gene>
<protein>
    <submittedName>
        <fullName evidence="8">NAD-dependent methanol dehydrogenase (Modular protein)</fullName>
        <ecNumber evidence="8">1.1.1.244</ecNumber>
    </submittedName>
</protein>
<feature type="domain" description="Fe-containing alcohol dehydrogenase-like C-terminal" evidence="7">
    <location>
        <begin position="193"/>
        <end position="342"/>
    </location>
</feature>
<dbReference type="Gene3D" id="3.30.1050.10">
    <property type="entry name" value="SCP2 sterol-binding domain"/>
    <property type="match status" value="1"/>
</dbReference>
<dbReference type="Pfam" id="PF02036">
    <property type="entry name" value="SCP2"/>
    <property type="match status" value="1"/>
</dbReference>
<dbReference type="SUPFAM" id="SSF56796">
    <property type="entry name" value="Dehydroquinate synthase-like"/>
    <property type="match status" value="2"/>
</dbReference>
<keyword evidence="9" id="KW-1185">Reference proteome</keyword>
<dbReference type="InterPro" id="IPR036527">
    <property type="entry name" value="SCP2_sterol-bd_dom_sf"/>
</dbReference>
<dbReference type="PROSITE" id="PS00060">
    <property type="entry name" value="ADH_IRON_2"/>
    <property type="match status" value="1"/>
</dbReference>
<dbReference type="Proteomes" id="UP000191931">
    <property type="component" value="Unassembled WGS sequence"/>
</dbReference>
<comment type="cofactor">
    <cofactor evidence="1">
        <name>Fe cation</name>
        <dbReference type="ChEBI" id="CHEBI:24875"/>
    </cofactor>
</comment>
<evidence type="ECO:0000259" key="6">
    <source>
        <dbReference type="Pfam" id="PF02036"/>
    </source>
</evidence>
<feature type="domain" description="SCP2" evidence="6">
    <location>
        <begin position="497"/>
        <end position="593"/>
    </location>
</feature>
<organism evidence="8 9">
    <name type="scientific">Desulfamplus magnetovallimortis</name>
    <dbReference type="NCBI Taxonomy" id="1246637"/>
    <lineage>
        <taxon>Bacteria</taxon>
        <taxon>Pseudomonadati</taxon>
        <taxon>Thermodesulfobacteriota</taxon>
        <taxon>Desulfobacteria</taxon>
        <taxon>Desulfobacterales</taxon>
        <taxon>Desulfobacteraceae</taxon>
        <taxon>Desulfamplus</taxon>
    </lineage>
</organism>
<dbReference type="InterPro" id="IPR056798">
    <property type="entry name" value="ADH_Fe_C"/>
</dbReference>
<dbReference type="InterPro" id="IPR001670">
    <property type="entry name" value="ADH_Fe/GldA"/>
</dbReference>
<feature type="domain" description="Alcohol dehydrogenase iron-type/glycerol dehydrogenase GldA" evidence="5">
    <location>
        <begin position="11"/>
        <end position="182"/>
    </location>
</feature>
<evidence type="ECO:0000256" key="4">
    <source>
        <dbReference type="ARBA" id="ARBA00023027"/>
    </source>
</evidence>
<dbReference type="STRING" id="1246637.MTBBW1_2140004"/>
<reference evidence="8 9" key="1">
    <citation type="submission" date="2017-03" db="EMBL/GenBank/DDBJ databases">
        <authorList>
            <person name="Afonso C.L."/>
            <person name="Miller P.J."/>
            <person name="Scott M.A."/>
            <person name="Spackman E."/>
            <person name="Goraichik I."/>
            <person name="Dimitrov K.M."/>
            <person name="Suarez D.L."/>
            <person name="Swayne D.E."/>
        </authorList>
    </citation>
    <scope>NUCLEOTIDE SEQUENCE [LARGE SCALE GENOMIC DNA]</scope>
    <source>
        <strain evidence="8">PRJEB14757</strain>
    </source>
</reference>
<dbReference type="InterPro" id="IPR018211">
    <property type="entry name" value="ADH_Fe_CS"/>
</dbReference>
<dbReference type="OrthoDB" id="9778433at2"/>
<evidence type="ECO:0000313" key="9">
    <source>
        <dbReference type="Proteomes" id="UP000191931"/>
    </source>
</evidence>
<dbReference type="AlphaFoldDB" id="A0A1W1HCM4"/>
<dbReference type="EC" id="1.1.1.244" evidence="8"/>
<dbReference type="Gene3D" id="1.20.1090.10">
    <property type="entry name" value="Dehydroquinate synthase-like - alpha domain"/>
    <property type="match status" value="1"/>
</dbReference>
<comment type="similarity">
    <text evidence="2">Belongs to the iron-containing alcohol dehydrogenase family.</text>
</comment>
<dbReference type="EMBL" id="FWEV01000129">
    <property type="protein sequence ID" value="SLM30209.1"/>
    <property type="molecule type" value="Genomic_DNA"/>
</dbReference>
<dbReference type="InterPro" id="IPR039697">
    <property type="entry name" value="Alcohol_dehydrogenase_Fe"/>
</dbReference>
<dbReference type="Gene3D" id="3.40.50.1970">
    <property type="match status" value="1"/>
</dbReference>
<name>A0A1W1HCM4_9BACT</name>
<dbReference type="SUPFAM" id="SSF55718">
    <property type="entry name" value="SCP-like"/>
    <property type="match status" value="1"/>
</dbReference>
<evidence type="ECO:0000256" key="1">
    <source>
        <dbReference type="ARBA" id="ARBA00001962"/>
    </source>
</evidence>
<proteinExistence type="inferred from homology"/>
<dbReference type="FunFam" id="3.40.50.1970:FF:000003">
    <property type="entry name" value="Alcohol dehydrogenase, iron-containing"/>
    <property type="match status" value="1"/>
</dbReference>
<dbReference type="PANTHER" id="PTHR11496:SF102">
    <property type="entry name" value="ALCOHOL DEHYDROGENASE 4"/>
    <property type="match status" value="1"/>
</dbReference>
<feature type="domain" description="Fe-containing alcohol dehydrogenase-like C-terminal" evidence="7">
    <location>
        <begin position="377"/>
        <end position="450"/>
    </location>
</feature>
<keyword evidence="3 8" id="KW-0560">Oxidoreductase</keyword>
<evidence type="ECO:0000256" key="3">
    <source>
        <dbReference type="ARBA" id="ARBA00023002"/>
    </source>
</evidence>
<evidence type="ECO:0000259" key="5">
    <source>
        <dbReference type="Pfam" id="PF00465"/>
    </source>
</evidence>
<sequence length="614" mass="66642">MLPEYFEFSLPVKLVYGAGIIDNIKDAVARFGKRRALLVTDAILAEAGPVEKVKNGFKNTNISIVSVFDDVPPNSTLKTVQDCAAQGNENNCDMVIAVGGGSVIDTAKVANLLMVKGGNIEDHMGAYLLDTSEELFPSIIIPTTAGTGSEVTKVAVIADPENDVKLPFSEEQFLPKLAILDPEMTLSLPGKLTASTGMDALVHAIEAYVDKEWSPASDALALHAIKLISRNILVACANPQDIEARGAMLVGSFLAGVAFSHSMVGMVHGISHALGGVYHIPHGLANALILPEVMEHNLESRLDRFADIAFTLGISFPEVVTDSQSIIKTGKLDLLSKLARKTELSALQEVIDNGSTVVKDFALRQLDSLQFVDQWIRRKAAESGIEKIRTLNRQLAFLTGIPLNLRDAGIKDDLAKLDKVADTAMEDGSMLYNPVEPKREDVIKIVRKAYESKEKPLKVSENDLRAAKAGTVGDKKSMKGVFKDTAQLYDILVGFYELLKKDGELGPALAKTGLCVQFVYQNPSAVITVDATGDEVQIIQGDFNGKPEVTMTMDADFAHKFWHGKANLVSALTRRLVVAKGNVPKTLKLLPVLKPAYKLYPKYLKEKGFSDLIM</sequence>
<dbReference type="RefSeq" id="WP_080807855.1">
    <property type="nucleotide sequence ID" value="NZ_LT828558.1"/>
</dbReference>
<evidence type="ECO:0000259" key="7">
    <source>
        <dbReference type="Pfam" id="PF25137"/>
    </source>
</evidence>
<dbReference type="GO" id="GO:0046872">
    <property type="term" value="F:metal ion binding"/>
    <property type="evidence" value="ECO:0007669"/>
    <property type="project" value="InterPro"/>
</dbReference>
<evidence type="ECO:0000313" key="8">
    <source>
        <dbReference type="EMBL" id="SLM30209.1"/>
    </source>
</evidence>